<sequence>MKLRIERSPVPGSPRSESQGAWSMSMFFWTFLAFSVGFNATKSISYNAEYLATLQKNFSPLSTSPTSVVSSATNSTTTGDATEPAIQKPSINDEEIDTRAIDQTDKPSPTTEEHANKTTSKTSKQTSTVKEIKPAIQKPSINDEEIDTRAIDQTDKPSPTTEEHANKTTSKTSKQTSTVKEIKPAIQKPSINDEEIDTRAIDQTDKPSPTTEEHANKTTSKTSKQTSTVKEIENPPLSNHTNATIPGDEEPIEFKRYEKVVIATKIHGPHQWTLVEQSLCLLHFAYNHKVLYDIVVFSAEPIPNEKIEEFRKVVAPAKFDVVMDNIGLQEEIAALTPEKRELFLERCQVKSPGNLTWFSNCRDPKRRKGNRLAYNWQAEFRSVRVWEHPALDKYKYMLWIDSDGFSSRPWKKDPVEYFIKNKGVIMFDNFPQGSTKQFTKEIVDSFNATVCDLELDKQKGQLKRNLITHEEYGILVNGNKNKTVNCSDANISMIHGFMHITDLDFYRQPKVINGLKGLLGNCFLCRRPDDQLAVTIPAAIYAPEKSWDMRMHGFNLGVVHNFFVDGHEKNKPPGFSRWWYEGGKKQLPRADKVCKVIHRE</sequence>
<feature type="compositionally biased region" description="Basic and acidic residues" evidence="1">
    <location>
        <begin position="97"/>
        <end position="116"/>
    </location>
</feature>
<evidence type="ECO:0000256" key="1">
    <source>
        <dbReference type="SAM" id="MobiDB-lite"/>
    </source>
</evidence>
<dbReference type="InterPro" id="IPR029044">
    <property type="entry name" value="Nucleotide-diphossugar_trans"/>
</dbReference>
<protein>
    <submittedName>
        <fullName evidence="2">Uncharacterized protein</fullName>
    </submittedName>
</protein>
<feature type="compositionally biased region" description="Low complexity" evidence="1">
    <location>
        <begin position="117"/>
        <end position="128"/>
    </location>
</feature>
<keyword evidence="3" id="KW-1185">Reference proteome</keyword>
<feature type="compositionally biased region" description="Basic and acidic residues" evidence="1">
    <location>
        <begin position="147"/>
        <end position="166"/>
    </location>
</feature>
<evidence type="ECO:0000313" key="3">
    <source>
        <dbReference type="Proteomes" id="UP000291116"/>
    </source>
</evidence>
<dbReference type="OrthoDB" id="42004at2759"/>
<accession>A0A448YUR8</accession>
<feature type="region of interest" description="Disordered" evidence="1">
    <location>
        <begin position="60"/>
        <end position="247"/>
    </location>
</feature>
<name>A0A448YUR8_9STRA</name>
<organism evidence="2 3">
    <name type="scientific">Pseudo-nitzschia multistriata</name>
    <dbReference type="NCBI Taxonomy" id="183589"/>
    <lineage>
        <taxon>Eukaryota</taxon>
        <taxon>Sar</taxon>
        <taxon>Stramenopiles</taxon>
        <taxon>Ochrophyta</taxon>
        <taxon>Bacillariophyta</taxon>
        <taxon>Bacillariophyceae</taxon>
        <taxon>Bacillariophycidae</taxon>
        <taxon>Bacillariales</taxon>
        <taxon>Bacillariaceae</taxon>
        <taxon>Pseudo-nitzschia</taxon>
    </lineage>
</organism>
<gene>
    <name evidence="2" type="ORF">PSNMU_V1.4_AUG-EV-PASAV3_0000650</name>
</gene>
<proteinExistence type="predicted"/>
<feature type="compositionally biased region" description="Basic and acidic residues" evidence="1">
    <location>
        <begin position="197"/>
        <end position="216"/>
    </location>
</feature>
<feature type="compositionally biased region" description="Low complexity" evidence="1">
    <location>
        <begin position="60"/>
        <end position="78"/>
    </location>
</feature>
<dbReference type="Gene3D" id="3.90.550.10">
    <property type="entry name" value="Spore Coat Polysaccharide Biosynthesis Protein SpsA, Chain A"/>
    <property type="match status" value="1"/>
</dbReference>
<feature type="compositionally biased region" description="Low complexity" evidence="1">
    <location>
        <begin position="217"/>
        <end position="228"/>
    </location>
</feature>
<feature type="compositionally biased region" description="Low complexity" evidence="1">
    <location>
        <begin position="167"/>
        <end position="178"/>
    </location>
</feature>
<reference evidence="2 3" key="1">
    <citation type="submission" date="2019-01" db="EMBL/GenBank/DDBJ databases">
        <authorList>
            <person name="Ferrante I. M."/>
        </authorList>
    </citation>
    <scope>NUCLEOTIDE SEQUENCE [LARGE SCALE GENOMIC DNA]</scope>
    <source>
        <strain evidence="2 3">B856</strain>
    </source>
</reference>
<dbReference type="AlphaFoldDB" id="A0A448YUR8"/>
<evidence type="ECO:0000313" key="2">
    <source>
        <dbReference type="EMBL" id="VEU33520.1"/>
    </source>
</evidence>
<dbReference type="EMBL" id="CAACVS010000002">
    <property type="protein sequence ID" value="VEU33520.1"/>
    <property type="molecule type" value="Genomic_DNA"/>
</dbReference>
<dbReference type="Proteomes" id="UP000291116">
    <property type="component" value="Unassembled WGS sequence"/>
</dbReference>